<feature type="transmembrane region" description="Helical" evidence="9">
    <location>
        <begin position="148"/>
        <end position="171"/>
    </location>
</feature>
<keyword evidence="8 9" id="KW-0472">Membrane</keyword>
<evidence type="ECO:0000313" key="13">
    <source>
        <dbReference type="Proteomes" id="UP000706926"/>
    </source>
</evidence>
<name>A0ABS4F7P1_9BACL</name>
<comment type="caution">
    <text evidence="12">The sequence shown here is derived from an EMBL/GenBank/DDBJ whole genome shotgun (WGS) entry which is preliminary data.</text>
</comment>
<dbReference type="CDD" id="cd06261">
    <property type="entry name" value="TM_PBP2"/>
    <property type="match status" value="1"/>
</dbReference>
<dbReference type="SUPFAM" id="SSF161098">
    <property type="entry name" value="MetI-like"/>
    <property type="match status" value="1"/>
</dbReference>
<keyword evidence="6 9" id="KW-0812">Transmembrane</keyword>
<organism evidence="12 13">
    <name type="scientific">Paenibacillus lactis</name>
    <dbReference type="NCBI Taxonomy" id="228574"/>
    <lineage>
        <taxon>Bacteria</taxon>
        <taxon>Bacillati</taxon>
        <taxon>Bacillota</taxon>
        <taxon>Bacilli</taxon>
        <taxon>Bacillales</taxon>
        <taxon>Paenibacillaceae</taxon>
        <taxon>Paenibacillus</taxon>
    </lineage>
</organism>
<evidence type="ECO:0000256" key="1">
    <source>
        <dbReference type="ARBA" id="ARBA00004651"/>
    </source>
</evidence>
<reference evidence="12 13" key="1">
    <citation type="submission" date="2021-03" db="EMBL/GenBank/DDBJ databases">
        <title>Genomic Encyclopedia of Type Strains, Phase IV (KMG-IV): sequencing the most valuable type-strain genomes for metagenomic binning, comparative biology and taxonomic classification.</title>
        <authorList>
            <person name="Goeker M."/>
        </authorList>
    </citation>
    <scope>NUCLEOTIDE SEQUENCE [LARGE SCALE GENOMIC DNA]</scope>
    <source>
        <strain evidence="12 13">DSM 15596</strain>
    </source>
</reference>
<comment type="similarity">
    <text evidence="2 10">Belongs to the binding-protein-dependent transport system permease family. CysTW subfamily.</text>
</comment>
<keyword evidence="7 9" id="KW-1133">Transmembrane helix</keyword>
<dbReference type="RefSeq" id="WP_276825267.1">
    <property type="nucleotide sequence ID" value="NZ_CP139098.1"/>
</dbReference>
<keyword evidence="5 10" id="KW-0500">Molybdenum</keyword>
<dbReference type="Pfam" id="PF00528">
    <property type="entry name" value="BPD_transp_1"/>
    <property type="match status" value="1"/>
</dbReference>
<feature type="transmembrane region" description="Helical" evidence="9">
    <location>
        <begin position="196"/>
        <end position="214"/>
    </location>
</feature>
<dbReference type="InterPro" id="IPR000515">
    <property type="entry name" value="MetI-like"/>
</dbReference>
<evidence type="ECO:0000256" key="9">
    <source>
        <dbReference type="RuleBase" id="RU363032"/>
    </source>
</evidence>
<dbReference type="Proteomes" id="UP000706926">
    <property type="component" value="Unassembled WGS sequence"/>
</dbReference>
<sequence length="225" mass="24544">MTEAEMFWMPVWLSIKTSLLSSIITFILGTAAARWMSRRRFAGKTAVETLLMLPLVLPPTVVGFLLLVILGRNSWVGMAAEWLFARPVVFSWGAAVIAVIVVSFPLVYQSMRVGFESVDAELEDSARSAGAGEWQVFRWITLPLVRRAAVSAYILAFARGLGEFGATWMVAGNIPGVTQTLPTAIYVAVSNGDSRLAWAWTGMIVLFSWLLLAASGTGRGPSKRD</sequence>
<protein>
    <recommendedName>
        <fullName evidence="10">Molybdenum transport system permease</fullName>
    </recommendedName>
</protein>
<feature type="transmembrane region" description="Helical" evidence="9">
    <location>
        <begin position="6"/>
        <end position="29"/>
    </location>
</feature>
<evidence type="ECO:0000313" key="12">
    <source>
        <dbReference type="EMBL" id="MBP1892279.1"/>
    </source>
</evidence>
<evidence type="ECO:0000256" key="2">
    <source>
        <dbReference type="ARBA" id="ARBA00007069"/>
    </source>
</evidence>
<dbReference type="PANTHER" id="PTHR30183:SF3">
    <property type="entry name" value="MOLYBDENUM TRANSPORT SYSTEM PERMEASE PROTEIN MODB"/>
    <property type="match status" value="1"/>
</dbReference>
<dbReference type="GeneID" id="95403386"/>
<feature type="domain" description="ABC transmembrane type-1" evidence="11">
    <location>
        <begin position="11"/>
        <end position="215"/>
    </location>
</feature>
<accession>A0ABS4F7P1</accession>
<feature type="transmembrane region" description="Helical" evidence="9">
    <location>
        <begin position="50"/>
        <end position="69"/>
    </location>
</feature>
<comment type="function">
    <text evidence="10">Part of the binding-protein-dependent transport system for molybdenum; probably responsible for the translocation of the substrate across the membrane.</text>
</comment>
<keyword evidence="3 9" id="KW-0813">Transport</keyword>
<evidence type="ECO:0000256" key="5">
    <source>
        <dbReference type="ARBA" id="ARBA00022505"/>
    </source>
</evidence>
<dbReference type="NCBIfam" id="TIGR02141">
    <property type="entry name" value="modB_ABC"/>
    <property type="match status" value="1"/>
</dbReference>
<dbReference type="Gene3D" id="1.10.3720.10">
    <property type="entry name" value="MetI-like"/>
    <property type="match status" value="1"/>
</dbReference>
<evidence type="ECO:0000256" key="10">
    <source>
        <dbReference type="RuleBase" id="RU365097"/>
    </source>
</evidence>
<evidence type="ECO:0000256" key="8">
    <source>
        <dbReference type="ARBA" id="ARBA00023136"/>
    </source>
</evidence>
<evidence type="ECO:0000256" key="7">
    <source>
        <dbReference type="ARBA" id="ARBA00022989"/>
    </source>
</evidence>
<evidence type="ECO:0000256" key="6">
    <source>
        <dbReference type="ARBA" id="ARBA00022692"/>
    </source>
</evidence>
<evidence type="ECO:0000259" key="11">
    <source>
        <dbReference type="PROSITE" id="PS50928"/>
    </source>
</evidence>
<dbReference type="InterPro" id="IPR035906">
    <property type="entry name" value="MetI-like_sf"/>
</dbReference>
<keyword evidence="13" id="KW-1185">Reference proteome</keyword>
<proteinExistence type="inferred from homology"/>
<feature type="transmembrane region" description="Helical" evidence="9">
    <location>
        <begin position="89"/>
        <end position="108"/>
    </location>
</feature>
<dbReference type="EMBL" id="JAGGKI010000003">
    <property type="protein sequence ID" value="MBP1892279.1"/>
    <property type="molecule type" value="Genomic_DNA"/>
</dbReference>
<keyword evidence="4 10" id="KW-1003">Cell membrane</keyword>
<evidence type="ECO:0000256" key="4">
    <source>
        <dbReference type="ARBA" id="ARBA00022475"/>
    </source>
</evidence>
<gene>
    <name evidence="12" type="ORF">J2Z18_001355</name>
</gene>
<dbReference type="InterPro" id="IPR011867">
    <property type="entry name" value="ModB_ABC"/>
</dbReference>
<comment type="subcellular location">
    <subcellularLocation>
        <location evidence="1 9">Cell membrane</location>
        <topology evidence="1 9">Multi-pass membrane protein</topology>
    </subcellularLocation>
</comment>
<dbReference type="PROSITE" id="PS50928">
    <property type="entry name" value="ABC_TM1"/>
    <property type="match status" value="1"/>
</dbReference>
<dbReference type="PANTHER" id="PTHR30183">
    <property type="entry name" value="MOLYBDENUM TRANSPORT SYSTEM PERMEASE PROTEIN MODB"/>
    <property type="match status" value="1"/>
</dbReference>
<evidence type="ECO:0000256" key="3">
    <source>
        <dbReference type="ARBA" id="ARBA00022448"/>
    </source>
</evidence>